<dbReference type="eggNOG" id="COG1473">
    <property type="taxonomic scope" value="Bacteria"/>
</dbReference>
<dbReference type="Pfam" id="PF07687">
    <property type="entry name" value="M20_dimer"/>
    <property type="match status" value="1"/>
</dbReference>
<dbReference type="InterPro" id="IPR011650">
    <property type="entry name" value="Peptidase_M20_dimer"/>
</dbReference>
<protein>
    <recommendedName>
        <fullName evidence="1">Peptidase M20 dimerisation domain-containing protein</fullName>
    </recommendedName>
</protein>
<accession>G5HSN3</accession>
<evidence type="ECO:0000313" key="3">
    <source>
        <dbReference type="Proteomes" id="UP000003763"/>
    </source>
</evidence>
<dbReference type="GO" id="GO:0071713">
    <property type="term" value="F:para-aminobenzoyl-glutamate hydrolase activity"/>
    <property type="evidence" value="ECO:0007669"/>
    <property type="project" value="TreeGrafter"/>
</dbReference>
<dbReference type="Gene3D" id="3.40.630.10">
    <property type="entry name" value="Zn peptidases"/>
    <property type="match status" value="1"/>
</dbReference>
<comment type="caution">
    <text evidence="2">The sequence shown here is derived from an EMBL/GenBank/DDBJ whole genome shotgun (WGS) entry which is preliminary data.</text>
</comment>
<organism evidence="2 3">
    <name type="scientific">[Clostridium] citroniae WAL-17108</name>
    <dbReference type="NCBI Taxonomy" id="742733"/>
    <lineage>
        <taxon>Bacteria</taxon>
        <taxon>Bacillati</taxon>
        <taxon>Bacillota</taxon>
        <taxon>Clostridia</taxon>
        <taxon>Lachnospirales</taxon>
        <taxon>Lachnospiraceae</taxon>
        <taxon>Enterocloster</taxon>
    </lineage>
</organism>
<dbReference type="InterPro" id="IPR002933">
    <property type="entry name" value="Peptidase_M20"/>
</dbReference>
<dbReference type="Proteomes" id="UP000003763">
    <property type="component" value="Unassembled WGS sequence"/>
</dbReference>
<dbReference type="AlphaFoldDB" id="G5HSN3"/>
<dbReference type="PANTHER" id="PTHR30575:SF3">
    <property type="entry name" value="PEPTIDASE M20 DIMERISATION DOMAIN-CONTAINING PROTEIN"/>
    <property type="match status" value="1"/>
</dbReference>
<dbReference type="SUPFAM" id="SSF55031">
    <property type="entry name" value="Bacterial exopeptidase dimerisation domain"/>
    <property type="match status" value="1"/>
</dbReference>
<sequence length="456" mass="50558">MTNDLERMASYVEKHRKLILDTERFIWKHPEIGYKEWQTTQYLVEQFEALGYKVTKPKDITGFIADLDTGKPGPKFAILGELDSLMCETHPEADRETKAVHACGHHCQTTALLGCAAALSEPGALEGMCGSIRFIAVPAEETIDMEFRADLMKKGIIHYNAGKIEYLYRGYFDDVDIAAMVHVMVDDHHLFHLFKGGNGCINKHFEFQGVAAHAGVGPWDGVNALYEANIAMTACNALRETFIDTETMRFHPILTQAGLAANAIPDVAKMDAYTRAASFEQMKSLNEKINRALAASAAALGGNVLIEDKPGNMPLHCDRSLYAECEDIIARLFGEHEIEHLEWSYGSTDMGDISSLIPAIHPEAAGAVGKPHGQDYCISDPEKACINPAKLLVCLAYRLLSEDAAVAKRVIRDYRPVFASRAEYFKAINDIELSAQAVDYLENGDVVLHYKKNQEE</sequence>
<dbReference type="InterPro" id="IPR036264">
    <property type="entry name" value="Bact_exopeptidase_dim_dom"/>
</dbReference>
<dbReference type="InterPro" id="IPR052030">
    <property type="entry name" value="Peptidase_M20/M20A_hydrolases"/>
</dbReference>
<dbReference type="PATRIC" id="fig|742733.3.peg.5743"/>
<dbReference type="Pfam" id="PF01546">
    <property type="entry name" value="Peptidase_M20"/>
    <property type="match status" value="1"/>
</dbReference>
<proteinExistence type="predicted"/>
<dbReference type="NCBIfam" id="TIGR01891">
    <property type="entry name" value="amidohydrolases"/>
    <property type="match status" value="1"/>
</dbReference>
<dbReference type="SUPFAM" id="SSF53187">
    <property type="entry name" value="Zn-dependent exopeptidases"/>
    <property type="match status" value="1"/>
</dbReference>
<gene>
    <name evidence="2" type="ORF">HMPREF9469_05595</name>
</gene>
<dbReference type="PANTHER" id="PTHR30575">
    <property type="entry name" value="PEPTIDASE M20"/>
    <property type="match status" value="1"/>
</dbReference>
<dbReference type="GO" id="GO:0046657">
    <property type="term" value="P:folic acid catabolic process"/>
    <property type="evidence" value="ECO:0007669"/>
    <property type="project" value="TreeGrafter"/>
</dbReference>
<evidence type="ECO:0000313" key="2">
    <source>
        <dbReference type="EMBL" id="EHE95455.1"/>
    </source>
</evidence>
<dbReference type="HOGENOM" id="CLU_031812_2_1_9"/>
<dbReference type="InterPro" id="IPR017439">
    <property type="entry name" value="Amidohydrolase"/>
</dbReference>
<dbReference type="GO" id="GO:0016805">
    <property type="term" value="F:dipeptidase activity"/>
    <property type="evidence" value="ECO:0007669"/>
    <property type="project" value="TreeGrafter"/>
</dbReference>
<dbReference type="EMBL" id="ADLJ01000052">
    <property type="protein sequence ID" value="EHE95455.1"/>
    <property type="molecule type" value="Genomic_DNA"/>
</dbReference>
<reference evidence="2 3" key="1">
    <citation type="submission" date="2011-08" db="EMBL/GenBank/DDBJ databases">
        <title>The Genome Sequence of Clostridium citroniae WAL-17108.</title>
        <authorList>
            <consortium name="The Broad Institute Genome Sequencing Platform"/>
            <person name="Earl A."/>
            <person name="Ward D."/>
            <person name="Feldgarden M."/>
            <person name="Gevers D."/>
            <person name="Finegold S.M."/>
            <person name="Summanen P.H."/>
            <person name="Molitoris D.R."/>
            <person name="Vaisanen M.L."/>
            <person name="Daigneault M."/>
            <person name="Allen-Vercoe E."/>
            <person name="Young S.K."/>
            <person name="Zeng Q."/>
            <person name="Gargeya S."/>
            <person name="Fitzgerald M."/>
            <person name="Haas B."/>
            <person name="Abouelleil A."/>
            <person name="Alvarado L."/>
            <person name="Arachchi H.M."/>
            <person name="Berlin A."/>
            <person name="Brown A."/>
            <person name="Chapman S.B."/>
            <person name="Chen Z."/>
            <person name="Dunbar C."/>
            <person name="Freedman E."/>
            <person name="Gearin G."/>
            <person name="Gellesch M."/>
            <person name="Goldberg J."/>
            <person name="Griggs A."/>
            <person name="Gujja S."/>
            <person name="Heiman D."/>
            <person name="Howarth C."/>
            <person name="Larson L."/>
            <person name="Lui A."/>
            <person name="MacDonald P.J.P."/>
            <person name="Montmayeur A."/>
            <person name="Murphy C."/>
            <person name="Neiman D."/>
            <person name="Pearson M."/>
            <person name="Priest M."/>
            <person name="Roberts A."/>
            <person name="Saif S."/>
            <person name="Shea T."/>
            <person name="Shenoy N."/>
            <person name="Sisk P."/>
            <person name="Stolte C."/>
            <person name="Sykes S."/>
            <person name="Wortman J."/>
            <person name="Nusbaum C."/>
            <person name="Birren B."/>
        </authorList>
    </citation>
    <scope>NUCLEOTIDE SEQUENCE [LARGE SCALE GENOMIC DNA]</scope>
    <source>
        <strain evidence="2 3">WAL-17108</strain>
    </source>
</reference>
<dbReference type="Gene3D" id="3.30.70.360">
    <property type="match status" value="1"/>
</dbReference>
<dbReference type="GO" id="GO:0005737">
    <property type="term" value="C:cytoplasm"/>
    <property type="evidence" value="ECO:0007669"/>
    <property type="project" value="TreeGrafter"/>
</dbReference>
<dbReference type="RefSeq" id="WP_007870405.1">
    <property type="nucleotide sequence ID" value="NZ_JH376432.1"/>
</dbReference>
<evidence type="ECO:0000259" key="1">
    <source>
        <dbReference type="Pfam" id="PF07687"/>
    </source>
</evidence>
<feature type="domain" description="Peptidase M20 dimerisation" evidence="1">
    <location>
        <begin position="201"/>
        <end position="296"/>
    </location>
</feature>
<name>G5HSN3_9FIRM</name>